<gene>
    <name evidence="2" type="ORF">NDU88_005178</name>
</gene>
<feature type="region of interest" description="Disordered" evidence="1">
    <location>
        <begin position="120"/>
        <end position="139"/>
    </location>
</feature>
<keyword evidence="3" id="KW-1185">Reference proteome</keyword>
<proteinExistence type="predicted"/>
<sequence length="154" mass="16305">MGISGARASATAPARHRKPLGRPERASSLPGRTRASCAGAVPLTRCPPPRQGGALSALQRQGSTVGACPSSHRASRRPSTCSNRLPSPPQIRRVHLAAAAILNSSLRDQPSRRMRASRRLFTKSPQQTSPRAPGTPGSHVQRFLLPWTAVVKGG</sequence>
<protein>
    <submittedName>
        <fullName evidence="2">Uncharacterized protein</fullName>
    </submittedName>
</protein>
<dbReference type="Proteomes" id="UP001066276">
    <property type="component" value="Chromosome 9"/>
</dbReference>
<organism evidence="2 3">
    <name type="scientific">Pleurodeles waltl</name>
    <name type="common">Iberian ribbed newt</name>
    <dbReference type="NCBI Taxonomy" id="8319"/>
    <lineage>
        <taxon>Eukaryota</taxon>
        <taxon>Metazoa</taxon>
        <taxon>Chordata</taxon>
        <taxon>Craniata</taxon>
        <taxon>Vertebrata</taxon>
        <taxon>Euteleostomi</taxon>
        <taxon>Amphibia</taxon>
        <taxon>Batrachia</taxon>
        <taxon>Caudata</taxon>
        <taxon>Salamandroidea</taxon>
        <taxon>Salamandridae</taxon>
        <taxon>Pleurodelinae</taxon>
        <taxon>Pleurodeles</taxon>
    </lineage>
</organism>
<evidence type="ECO:0000313" key="3">
    <source>
        <dbReference type="Proteomes" id="UP001066276"/>
    </source>
</evidence>
<dbReference type="EMBL" id="JANPWB010000013">
    <property type="protein sequence ID" value="KAJ1107789.1"/>
    <property type="molecule type" value="Genomic_DNA"/>
</dbReference>
<evidence type="ECO:0000313" key="2">
    <source>
        <dbReference type="EMBL" id="KAJ1107789.1"/>
    </source>
</evidence>
<name>A0AAV7MXA1_PLEWA</name>
<reference evidence="2" key="1">
    <citation type="journal article" date="2022" name="bioRxiv">
        <title>Sequencing and chromosome-scale assembly of the giantPleurodeles waltlgenome.</title>
        <authorList>
            <person name="Brown T."/>
            <person name="Elewa A."/>
            <person name="Iarovenko S."/>
            <person name="Subramanian E."/>
            <person name="Araus A.J."/>
            <person name="Petzold A."/>
            <person name="Susuki M."/>
            <person name="Suzuki K.-i.T."/>
            <person name="Hayashi T."/>
            <person name="Toyoda A."/>
            <person name="Oliveira C."/>
            <person name="Osipova E."/>
            <person name="Leigh N.D."/>
            <person name="Simon A."/>
            <person name="Yun M.H."/>
        </authorList>
    </citation>
    <scope>NUCLEOTIDE SEQUENCE</scope>
    <source>
        <strain evidence="2">20211129_DDA</strain>
        <tissue evidence="2">Liver</tissue>
    </source>
</reference>
<feature type="region of interest" description="Disordered" evidence="1">
    <location>
        <begin position="1"/>
        <end position="88"/>
    </location>
</feature>
<accession>A0AAV7MXA1</accession>
<comment type="caution">
    <text evidence="2">The sequence shown here is derived from an EMBL/GenBank/DDBJ whole genome shotgun (WGS) entry which is preliminary data.</text>
</comment>
<dbReference type="AlphaFoldDB" id="A0AAV7MXA1"/>
<evidence type="ECO:0000256" key="1">
    <source>
        <dbReference type="SAM" id="MobiDB-lite"/>
    </source>
</evidence>